<dbReference type="InterPro" id="IPR008407">
    <property type="entry name" value="Brnchd-chn_aa_trnsp_AzlD"/>
</dbReference>
<dbReference type="HOGENOM" id="CLU_144816_0_0_11"/>
<dbReference type="AlphaFoldDB" id="A0A0F6TCC9"/>
<evidence type="ECO:0000313" key="1">
    <source>
        <dbReference type="EMBL" id="AKE40226.1"/>
    </source>
</evidence>
<dbReference type="Pfam" id="PF05437">
    <property type="entry name" value="AzlD"/>
    <property type="match status" value="1"/>
</dbReference>
<dbReference type="KEGG" id="ccj:UL81_11485"/>
<protein>
    <submittedName>
        <fullName evidence="1">Putative branched-chain amino acid permease</fullName>
    </submittedName>
</protein>
<dbReference type="PIRSF" id="PIRSF003203">
    <property type="entry name" value="AzlD"/>
    <property type="match status" value="1"/>
</dbReference>
<accession>A0A0F6TCC9</accession>
<proteinExistence type="predicted"/>
<organism evidence="1 2">
    <name type="scientific">Corynebacterium camporealensis</name>
    <dbReference type="NCBI Taxonomy" id="161896"/>
    <lineage>
        <taxon>Bacteria</taxon>
        <taxon>Bacillati</taxon>
        <taxon>Actinomycetota</taxon>
        <taxon>Actinomycetes</taxon>
        <taxon>Mycobacteriales</taxon>
        <taxon>Corynebacteriaceae</taxon>
        <taxon>Corynebacterium</taxon>
    </lineage>
</organism>
<name>A0A0F6TCC9_9CORY</name>
<gene>
    <name evidence="1" type="ORF">UL81_11485</name>
</gene>
<dbReference type="STRING" id="161896.UL81_11485"/>
<sequence length="110" mass="11954">MPVDVTPAMVWSVLIPVAIVTVLLRQLPFSFVRVMKNSQFFGLLGMMMPVGVMVVLVVYTLYGQASAPGGLFAALLAAVVTFAIHKWRNSVALSIFVGTGFYMVLVNLVF</sequence>
<dbReference type="PATRIC" id="fig|161896.4.peg.2241"/>
<evidence type="ECO:0000313" key="2">
    <source>
        <dbReference type="Proteomes" id="UP000033566"/>
    </source>
</evidence>
<dbReference type="EMBL" id="CP011311">
    <property type="protein sequence ID" value="AKE40226.1"/>
    <property type="molecule type" value="Genomic_DNA"/>
</dbReference>
<reference evidence="1 2" key="1">
    <citation type="journal article" date="2015" name="Genome Announc.">
        <title>Complete Genome Sequence of Corynebacterium camporealensis DSM 44610, Isolated from the Milk of a Manchega Sheep with Subclinical Mastitis.</title>
        <authorList>
            <person name="Ruckert C."/>
            <person name="Albersmeier A."/>
            <person name="Winkler A."/>
            <person name="Tauch A."/>
        </authorList>
    </citation>
    <scope>NUCLEOTIDE SEQUENCE [LARGE SCALE GENOMIC DNA]</scope>
    <source>
        <strain evidence="1 2">DSM 44610</strain>
    </source>
</reference>
<dbReference type="Proteomes" id="UP000033566">
    <property type="component" value="Chromosome"/>
</dbReference>
<keyword evidence="2" id="KW-1185">Reference proteome</keyword>